<dbReference type="Proteomes" id="UP000250235">
    <property type="component" value="Unassembled WGS sequence"/>
</dbReference>
<dbReference type="InterPro" id="IPR011009">
    <property type="entry name" value="Kinase-like_dom_sf"/>
</dbReference>
<proteinExistence type="predicted"/>
<evidence type="ECO:0000259" key="1">
    <source>
        <dbReference type="PROSITE" id="PS50011"/>
    </source>
</evidence>
<dbReference type="OrthoDB" id="427480at2759"/>
<gene>
    <name evidence="2" type="ORF">F511_10605</name>
</gene>
<dbReference type="InterPro" id="IPR051130">
    <property type="entry name" value="Mito_struct-func_regulator"/>
</dbReference>
<evidence type="ECO:0000313" key="3">
    <source>
        <dbReference type="Proteomes" id="UP000250235"/>
    </source>
</evidence>
<dbReference type="GO" id="GO:0005524">
    <property type="term" value="F:ATP binding"/>
    <property type="evidence" value="ECO:0007669"/>
    <property type="project" value="InterPro"/>
</dbReference>
<keyword evidence="3" id="KW-1185">Reference proteome</keyword>
<keyword evidence="2" id="KW-0830">Ubiquinone</keyword>
<dbReference type="PROSITE" id="PS50011">
    <property type="entry name" value="PROTEIN_KINASE_DOM"/>
    <property type="match status" value="1"/>
</dbReference>
<reference evidence="2 3" key="1">
    <citation type="journal article" date="2015" name="Proc. Natl. Acad. Sci. U.S.A.">
        <title>The resurrection genome of Boea hygrometrica: A blueprint for survival of dehydration.</title>
        <authorList>
            <person name="Xiao L."/>
            <person name="Yang G."/>
            <person name="Zhang L."/>
            <person name="Yang X."/>
            <person name="Zhao S."/>
            <person name="Ji Z."/>
            <person name="Zhou Q."/>
            <person name="Hu M."/>
            <person name="Wang Y."/>
            <person name="Chen M."/>
            <person name="Xu Y."/>
            <person name="Jin H."/>
            <person name="Xiao X."/>
            <person name="Hu G."/>
            <person name="Bao F."/>
            <person name="Hu Y."/>
            <person name="Wan P."/>
            <person name="Li L."/>
            <person name="Deng X."/>
            <person name="Kuang T."/>
            <person name="Xiang C."/>
            <person name="Zhu J.K."/>
            <person name="Oliver M.J."/>
            <person name="He Y."/>
        </authorList>
    </citation>
    <scope>NUCLEOTIDE SEQUENCE [LARGE SCALE GENOMIC DNA]</scope>
    <source>
        <strain evidence="3">cv. XS01</strain>
    </source>
</reference>
<dbReference type="InterPro" id="IPR000719">
    <property type="entry name" value="Prot_kinase_dom"/>
</dbReference>
<protein>
    <submittedName>
        <fullName evidence="2">Ubiquinone biosynthesis protein coq-8</fullName>
    </submittedName>
</protein>
<organism evidence="2 3">
    <name type="scientific">Dorcoceras hygrometricum</name>
    <dbReference type="NCBI Taxonomy" id="472368"/>
    <lineage>
        <taxon>Eukaryota</taxon>
        <taxon>Viridiplantae</taxon>
        <taxon>Streptophyta</taxon>
        <taxon>Embryophyta</taxon>
        <taxon>Tracheophyta</taxon>
        <taxon>Spermatophyta</taxon>
        <taxon>Magnoliopsida</taxon>
        <taxon>eudicotyledons</taxon>
        <taxon>Gunneridae</taxon>
        <taxon>Pentapetalae</taxon>
        <taxon>asterids</taxon>
        <taxon>lamiids</taxon>
        <taxon>Lamiales</taxon>
        <taxon>Gesneriaceae</taxon>
        <taxon>Didymocarpoideae</taxon>
        <taxon>Trichosporeae</taxon>
        <taxon>Loxocarpinae</taxon>
        <taxon>Dorcoceras</taxon>
    </lineage>
</organism>
<feature type="domain" description="Protein kinase" evidence="1">
    <location>
        <begin position="133"/>
        <end position="473"/>
    </location>
</feature>
<sequence length="473" mass="53403">MLHIDVREFQEKLSARFIPWQRSWQFWVRVADIYSGYKVFQVRVNVEKNADRRQAMWEKQHELAADKIYNMCAELGGFFLKVAQIIGKPDLAPAAWVRRLVTLCDQAPATQYNVIKAVIEKELGQSIDELFERFDVNPLGSASIAQVHRARLKGEKSDVVVKVQHPGVQGLMMTDIRNLQAFALYMQKTDIKFDLYSVTKEIEKQIGYEFNFLREADAMDRIRRFLYENNKQSPVQVPRVIRGMVTRRVLLMEYIDGIPIMKLGDEIAKRGLNPSGKVAAAAKQNILKSLTLSYGQMILRSGFFHADPHPGNILISRGSEASAVALLDYGQVKDLPDALRLGYARLVLAIADNDPTGAVDSYRELGINILSKCPDEQKELLKLAQVMFDTKLPPGVTILQPFSEDSSIKKVAVQNFPEELFSVLRTVQLLRGLSVGLGINYSCAEQWRPIAEEALYRAGRLKGDISKPSVLCT</sequence>
<dbReference type="AlphaFoldDB" id="A0A2Z7CHL3"/>
<dbReference type="PANTHER" id="PTHR43173:SF12">
    <property type="entry name" value="PROTEIN KINASE SUPERFAMILY PROTEIN"/>
    <property type="match status" value="1"/>
</dbReference>
<dbReference type="SUPFAM" id="SSF56112">
    <property type="entry name" value="Protein kinase-like (PK-like)"/>
    <property type="match status" value="1"/>
</dbReference>
<dbReference type="CDD" id="cd05121">
    <property type="entry name" value="ABC1_ADCK3-like"/>
    <property type="match status" value="1"/>
</dbReference>
<accession>A0A2Z7CHL3</accession>
<dbReference type="Pfam" id="PF03109">
    <property type="entry name" value="ABC1"/>
    <property type="match status" value="1"/>
</dbReference>
<name>A0A2Z7CHL3_9LAMI</name>
<dbReference type="PANTHER" id="PTHR43173">
    <property type="entry name" value="ABC1 FAMILY PROTEIN"/>
    <property type="match status" value="1"/>
</dbReference>
<dbReference type="GO" id="GO:0004672">
    <property type="term" value="F:protein kinase activity"/>
    <property type="evidence" value="ECO:0007669"/>
    <property type="project" value="InterPro"/>
</dbReference>
<dbReference type="InterPro" id="IPR004147">
    <property type="entry name" value="ABC1_dom"/>
</dbReference>
<evidence type="ECO:0000313" key="2">
    <source>
        <dbReference type="EMBL" id="KZV46500.1"/>
    </source>
</evidence>
<dbReference type="EMBL" id="KQ995661">
    <property type="protein sequence ID" value="KZV46500.1"/>
    <property type="molecule type" value="Genomic_DNA"/>
</dbReference>